<evidence type="ECO:0000313" key="11">
    <source>
        <dbReference type="EMBL" id="KAK7873802.1"/>
    </source>
</evidence>
<dbReference type="InterPro" id="IPR017905">
    <property type="entry name" value="ERV/ALR_sulphydryl_oxidase"/>
</dbReference>
<gene>
    <name evidence="11" type="ORF">R5R35_005786</name>
</gene>
<feature type="domain" description="ERV/ALR sulfhydryl oxidase" evidence="10">
    <location>
        <begin position="1"/>
        <end position="83"/>
    </location>
</feature>
<keyword evidence="3 9" id="KW-0285">Flavoprotein</keyword>
<evidence type="ECO:0000256" key="8">
    <source>
        <dbReference type="ARBA" id="ARBA00048864"/>
    </source>
</evidence>
<dbReference type="EC" id="1.8.3.2" evidence="9"/>
<dbReference type="EMBL" id="JAZDUA010000009">
    <property type="protein sequence ID" value="KAK7873802.1"/>
    <property type="molecule type" value="Genomic_DNA"/>
</dbReference>
<comment type="subcellular location">
    <subcellularLocation>
        <location evidence="2">Mitochondrion intermembrane space</location>
    </subcellularLocation>
</comment>
<evidence type="ECO:0000313" key="12">
    <source>
        <dbReference type="Proteomes" id="UP001378592"/>
    </source>
</evidence>
<keyword evidence="5 9" id="KW-0560">Oxidoreductase</keyword>
<dbReference type="InterPro" id="IPR039799">
    <property type="entry name" value="ALR/ERV"/>
</dbReference>
<reference evidence="11 12" key="1">
    <citation type="submission" date="2024-03" db="EMBL/GenBank/DDBJ databases">
        <title>The genome assembly and annotation of the cricket Gryllus longicercus Weissman &amp; Gray.</title>
        <authorList>
            <person name="Szrajer S."/>
            <person name="Gray D."/>
            <person name="Ylla G."/>
        </authorList>
    </citation>
    <scope>NUCLEOTIDE SEQUENCE [LARGE SCALE GENOMIC DNA]</scope>
    <source>
        <strain evidence="11">DAG 2021-001</strain>
        <tissue evidence="11">Whole body minus gut</tissue>
    </source>
</reference>
<dbReference type="PROSITE" id="PS51324">
    <property type="entry name" value="ERV_ALR"/>
    <property type="match status" value="1"/>
</dbReference>
<dbReference type="GO" id="GO:0050660">
    <property type="term" value="F:flavin adenine dinucleotide binding"/>
    <property type="evidence" value="ECO:0007669"/>
    <property type="project" value="TreeGrafter"/>
</dbReference>
<evidence type="ECO:0000256" key="1">
    <source>
        <dbReference type="ARBA" id="ARBA00001974"/>
    </source>
</evidence>
<dbReference type="SUPFAM" id="SSF69000">
    <property type="entry name" value="FAD-dependent thiol oxidase"/>
    <property type="match status" value="1"/>
</dbReference>
<comment type="caution">
    <text evidence="11">The sequence shown here is derived from an EMBL/GenBank/DDBJ whole genome shotgun (WGS) entry which is preliminary data.</text>
</comment>
<evidence type="ECO:0000256" key="2">
    <source>
        <dbReference type="ARBA" id="ARBA00004569"/>
    </source>
</evidence>
<dbReference type="Proteomes" id="UP001378592">
    <property type="component" value="Unassembled WGS sequence"/>
</dbReference>
<proteinExistence type="predicted"/>
<evidence type="ECO:0000256" key="6">
    <source>
        <dbReference type="ARBA" id="ARBA00023128"/>
    </source>
</evidence>
<evidence type="ECO:0000259" key="10">
    <source>
        <dbReference type="PROSITE" id="PS51324"/>
    </source>
</evidence>
<name>A0AAN9W7E1_9ORTH</name>
<accession>A0AAN9W7E1</accession>
<dbReference type="GO" id="GO:0005758">
    <property type="term" value="C:mitochondrial intermembrane space"/>
    <property type="evidence" value="ECO:0007669"/>
    <property type="project" value="UniProtKB-SubCell"/>
</dbReference>
<evidence type="ECO:0000256" key="4">
    <source>
        <dbReference type="ARBA" id="ARBA00022827"/>
    </source>
</evidence>
<keyword evidence="12" id="KW-1185">Reference proteome</keyword>
<dbReference type="Pfam" id="PF04777">
    <property type="entry name" value="Evr1_Alr"/>
    <property type="match status" value="1"/>
</dbReference>
<evidence type="ECO:0000256" key="7">
    <source>
        <dbReference type="ARBA" id="ARBA00023157"/>
    </source>
</evidence>
<evidence type="ECO:0000256" key="9">
    <source>
        <dbReference type="RuleBase" id="RU371123"/>
    </source>
</evidence>
<dbReference type="FunFam" id="1.20.120.310:FF:000003">
    <property type="entry name" value="Sulfhydryl oxidase"/>
    <property type="match status" value="1"/>
</dbReference>
<sequence length="93" mass="11023">MAAYYPEKPSTEQKAEMKQFFSIFSNFYPCNYCAEDLKNQLKESPPKTDSQKELSQWLCRVHNNINRRLGKKEFDCSKVDERWKTGWKDGSCD</sequence>
<dbReference type="Gene3D" id="1.20.120.310">
    <property type="entry name" value="ERV/ALR sulfhydryl oxidase domain"/>
    <property type="match status" value="1"/>
</dbReference>
<keyword evidence="4 9" id="KW-0274">FAD</keyword>
<comment type="catalytic activity">
    <reaction evidence="8 9">
        <text>2 R'C(R)SH + O2 = R'C(R)S-S(R)CR' + H2O2</text>
        <dbReference type="Rhea" id="RHEA:17357"/>
        <dbReference type="ChEBI" id="CHEBI:15379"/>
        <dbReference type="ChEBI" id="CHEBI:16240"/>
        <dbReference type="ChEBI" id="CHEBI:16520"/>
        <dbReference type="ChEBI" id="CHEBI:17412"/>
        <dbReference type="EC" id="1.8.3.2"/>
    </reaction>
</comment>
<dbReference type="GO" id="GO:0016971">
    <property type="term" value="F:flavin-dependent sulfhydryl oxidase activity"/>
    <property type="evidence" value="ECO:0007669"/>
    <property type="project" value="InterPro"/>
</dbReference>
<dbReference type="PANTHER" id="PTHR12645">
    <property type="entry name" value="ALR/ERV"/>
    <property type="match status" value="1"/>
</dbReference>
<organism evidence="11 12">
    <name type="scientific">Gryllus longicercus</name>
    <dbReference type="NCBI Taxonomy" id="2509291"/>
    <lineage>
        <taxon>Eukaryota</taxon>
        <taxon>Metazoa</taxon>
        <taxon>Ecdysozoa</taxon>
        <taxon>Arthropoda</taxon>
        <taxon>Hexapoda</taxon>
        <taxon>Insecta</taxon>
        <taxon>Pterygota</taxon>
        <taxon>Neoptera</taxon>
        <taxon>Polyneoptera</taxon>
        <taxon>Orthoptera</taxon>
        <taxon>Ensifera</taxon>
        <taxon>Gryllidea</taxon>
        <taxon>Grylloidea</taxon>
        <taxon>Gryllidae</taxon>
        <taxon>Gryllinae</taxon>
        <taxon>Gryllus</taxon>
    </lineage>
</organism>
<keyword evidence="6" id="KW-0496">Mitochondrion</keyword>
<dbReference type="AlphaFoldDB" id="A0AAN9W7E1"/>
<protein>
    <recommendedName>
        <fullName evidence="9">Sulfhydryl oxidase</fullName>
        <ecNumber evidence="9">1.8.3.2</ecNumber>
    </recommendedName>
</protein>
<keyword evidence="7" id="KW-1015">Disulfide bond</keyword>
<evidence type="ECO:0000256" key="3">
    <source>
        <dbReference type="ARBA" id="ARBA00022630"/>
    </source>
</evidence>
<dbReference type="PANTHER" id="PTHR12645:SF0">
    <property type="entry name" value="FAD-LINKED SULFHYDRYL OXIDASE ALR"/>
    <property type="match status" value="1"/>
</dbReference>
<evidence type="ECO:0000256" key="5">
    <source>
        <dbReference type="ARBA" id="ARBA00023002"/>
    </source>
</evidence>
<comment type="cofactor">
    <cofactor evidence="1 9">
        <name>FAD</name>
        <dbReference type="ChEBI" id="CHEBI:57692"/>
    </cofactor>
</comment>
<dbReference type="InterPro" id="IPR036774">
    <property type="entry name" value="ERV/ALR_sulphydryl_oxid_sf"/>
</dbReference>